<reference evidence="1" key="1">
    <citation type="journal article" date="2023" name="Mol. Biol. Evol.">
        <title>Third-Generation Sequencing Reveals the Adaptive Role of the Epigenome in Three Deep-Sea Polychaetes.</title>
        <authorList>
            <person name="Perez M."/>
            <person name="Aroh O."/>
            <person name="Sun Y."/>
            <person name="Lan Y."/>
            <person name="Juniper S.K."/>
            <person name="Young C.R."/>
            <person name="Angers B."/>
            <person name="Qian P.Y."/>
        </authorList>
    </citation>
    <scope>NUCLEOTIDE SEQUENCE</scope>
    <source>
        <strain evidence="1">R07B-5</strain>
    </source>
</reference>
<dbReference type="AlphaFoldDB" id="A0AAD9UG29"/>
<dbReference type="PANTHER" id="PTHR33332">
    <property type="entry name" value="REVERSE TRANSCRIPTASE DOMAIN-CONTAINING PROTEIN"/>
    <property type="match status" value="1"/>
</dbReference>
<accession>A0AAD9UG29</accession>
<evidence type="ECO:0000313" key="1">
    <source>
        <dbReference type="EMBL" id="KAK2188061.1"/>
    </source>
</evidence>
<name>A0AAD9UG29_RIDPI</name>
<dbReference type="Proteomes" id="UP001209878">
    <property type="component" value="Unassembled WGS sequence"/>
</dbReference>
<proteinExistence type="predicted"/>
<comment type="caution">
    <text evidence="1">The sequence shown here is derived from an EMBL/GenBank/DDBJ whole genome shotgun (WGS) entry which is preliminary data.</text>
</comment>
<sequence length="187" mass="21593">MKNSKLKLNATKTEFIIIGTVTQRAKLDGFFPTHILNQSVTPAPSVSNLGVNFDESFNFKQHLSKTCRCYFYHIRDLHRIRRFFSFSVAKTIATALVSSRLDYCNSLLYNTANKDIARLQRVQNCLAKVVTRSPRFLARCRFKKSLHWLPVHYRIIFKICTISNQALASKQPTYLNSMLSPARNSRE</sequence>
<organism evidence="1 2">
    <name type="scientific">Ridgeia piscesae</name>
    <name type="common">Tubeworm</name>
    <dbReference type="NCBI Taxonomy" id="27915"/>
    <lineage>
        <taxon>Eukaryota</taxon>
        <taxon>Metazoa</taxon>
        <taxon>Spiralia</taxon>
        <taxon>Lophotrochozoa</taxon>
        <taxon>Annelida</taxon>
        <taxon>Polychaeta</taxon>
        <taxon>Sedentaria</taxon>
        <taxon>Canalipalpata</taxon>
        <taxon>Sabellida</taxon>
        <taxon>Siboglinidae</taxon>
        <taxon>Ridgeia</taxon>
    </lineage>
</organism>
<keyword evidence="2" id="KW-1185">Reference proteome</keyword>
<evidence type="ECO:0000313" key="2">
    <source>
        <dbReference type="Proteomes" id="UP001209878"/>
    </source>
</evidence>
<gene>
    <name evidence="1" type="ORF">NP493_145g01005</name>
</gene>
<protein>
    <submittedName>
        <fullName evidence="1">Uncharacterized protein</fullName>
    </submittedName>
</protein>
<dbReference type="EMBL" id="JAODUO010000145">
    <property type="protein sequence ID" value="KAK2188061.1"/>
    <property type="molecule type" value="Genomic_DNA"/>
</dbReference>